<evidence type="ECO:0000313" key="1">
    <source>
        <dbReference type="EMBL" id="KCZ70679.1"/>
    </source>
</evidence>
<dbReference type="InterPro" id="IPR018716">
    <property type="entry name" value="DUF2240"/>
</dbReference>
<dbReference type="Pfam" id="PF09999">
    <property type="entry name" value="DUF2240"/>
    <property type="match status" value="1"/>
</dbReference>
<dbReference type="RefSeq" id="WP_048092481.1">
    <property type="nucleotide sequence ID" value="NZ_JMIY01000007.1"/>
</dbReference>
<name>A0A062V4C5_9EURY</name>
<keyword evidence="2" id="KW-1185">Reference proteome</keyword>
<dbReference type="OrthoDB" id="146786at2157"/>
<protein>
    <recommendedName>
        <fullName evidence="3">DUF2240 family protein</fullName>
    </recommendedName>
</protein>
<accession>A0A062V4C5</accession>
<organism evidence="1 2">
    <name type="scientific">Candidatus Methanoperedens nitratireducens</name>
    <dbReference type="NCBI Taxonomy" id="1392998"/>
    <lineage>
        <taxon>Archaea</taxon>
        <taxon>Methanobacteriati</taxon>
        <taxon>Methanobacteriota</taxon>
        <taxon>Stenosarchaea group</taxon>
        <taxon>Methanomicrobia</taxon>
        <taxon>Methanosarcinales</taxon>
        <taxon>ANME-2 cluster</taxon>
        <taxon>Candidatus Methanoperedentaceae</taxon>
        <taxon>Candidatus Methanoperedens</taxon>
    </lineage>
</organism>
<sequence length="158" mass="17765">MSDLIYSVSVPFKRKGKEVLKESEFILVLAIDLNWFNPEEAKNILNHAQRAGLVKRDGEIVTPAFDISSVEIPPGFRPGSDILLKNLEKKTLFDRIIERIIAGTGMEKRKVISLINKKQEELSKLVEIEVSAILVALEHGVAVNDLLEEEYEALVSPR</sequence>
<evidence type="ECO:0008006" key="3">
    <source>
        <dbReference type="Google" id="ProtNLM"/>
    </source>
</evidence>
<dbReference type="EMBL" id="JMIY01000007">
    <property type="protein sequence ID" value="KCZ70679.1"/>
    <property type="molecule type" value="Genomic_DNA"/>
</dbReference>
<reference evidence="1 2" key="1">
    <citation type="journal article" date="2013" name="Nature">
        <title>Anaerobic oxidation of methane coupled to nitrate reduction in a novel archaeal lineage.</title>
        <authorList>
            <person name="Haroon M.F."/>
            <person name="Hu S."/>
            <person name="Shi Y."/>
            <person name="Imelfort M."/>
            <person name="Keller J."/>
            <person name="Hugenholtz P."/>
            <person name="Yuan Z."/>
            <person name="Tyson G.W."/>
        </authorList>
    </citation>
    <scope>NUCLEOTIDE SEQUENCE [LARGE SCALE GENOMIC DNA]</scope>
    <source>
        <strain evidence="1 2">ANME-2d</strain>
    </source>
</reference>
<dbReference type="Proteomes" id="UP000027153">
    <property type="component" value="Unassembled WGS sequence"/>
</dbReference>
<dbReference type="AlphaFoldDB" id="A0A062V4C5"/>
<evidence type="ECO:0000313" key="2">
    <source>
        <dbReference type="Proteomes" id="UP000027153"/>
    </source>
</evidence>
<comment type="caution">
    <text evidence="1">The sequence shown here is derived from an EMBL/GenBank/DDBJ whole genome shotgun (WGS) entry which is preliminary data.</text>
</comment>
<proteinExistence type="predicted"/>
<gene>
    <name evidence="1" type="ORF">ANME2D_02702</name>
</gene>